<dbReference type="AlphaFoldDB" id="A0A2M7YIE1"/>
<dbReference type="NCBIfam" id="TIGR04256">
    <property type="entry name" value="GxxExxY"/>
    <property type="match status" value="1"/>
</dbReference>
<proteinExistence type="predicted"/>
<dbReference type="InterPro" id="IPR026350">
    <property type="entry name" value="GxxExxY"/>
</dbReference>
<organism evidence="1 2">
    <name type="scientific">Candidatus Portnoybacteria bacterium CG_4_9_14_3_um_filter_44_9</name>
    <dbReference type="NCBI Taxonomy" id="1974806"/>
    <lineage>
        <taxon>Bacteria</taxon>
        <taxon>Candidatus Portnoyibacteriota</taxon>
    </lineage>
</organism>
<dbReference type="EMBL" id="PFWH01000159">
    <property type="protein sequence ID" value="PJA62739.1"/>
    <property type="molecule type" value="Genomic_DNA"/>
</dbReference>
<dbReference type="Proteomes" id="UP000229026">
    <property type="component" value="Unassembled WGS sequence"/>
</dbReference>
<dbReference type="Pfam" id="PF13366">
    <property type="entry name" value="PDDEXK_3"/>
    <property type="match status" value="1"/>
</dbReference>
<evidence type="ECO:0008006" key="3">
    <source>
        <dbReference type="Google" id="ProtNLM"/>
    </source>
</evidence>
<name>A0A2M7YIE1_9BACT</name>
<evidence type="ECO:0000313" key="2">
    <source>
        <dbReference type="Proteomes" id="UP000229026"/>
    </source>
</evidence>
<reference evidence="2" key="1">
    <citation type="submission" date="2017-09" db="EMBL/GenBank/DDBJ databases">
        <title>Depth-based differentiation of microbial function through sediment-hosted aquifers and enrichment of novel symbionts in the deep terrestrial subsurface.</title>
        <authorList>
            <person name="Probst A.J."/>
            <person name="Ladd B."/>
            <person name="Jarett J.K."/>
            <person name="Geller-Mcgrath D.E."/>
            <person name="Sieber C.M.K."/>
            <person name="Emerson J.B."/>
            <person name="Anantharaman K."/>
            <person name="Thomas B.C."/>
            <person name="Malmstrom R."/>
            <person name="Stieglmeier M."/>
            <person name="Klingl A."/>
            <person name="Woyke T."/>
            <person name="Ryan C.M."/>
            <person name="Banfield J.F."/>
        </authorList>
    </citation>
    <scope>NUCLEOTIDE SEQUENCE [LARGE SCALE GENOMIC DNA]</scope>
</reference>
<protein>
    <recommendedName>
        <fullName evidence="3">GxxExxY protein</fullName>
    </recommendedName>
</protein>
<comment type="caution">
    <text evidence="1">The sequence shown here is derived from an EMBL/GenBank/DDBJ whole genome shotgun (WGS) entry which is preliminary data.</text>
</comment>
<sequence>MRIDMRNVRTIKLMRKTMQKNNIVYQELSYRVNGILFGVRKDLGQFKNEKQYCDAIEEGLKENQIDYEREKRLEISFDGEKQGRNIVDFLINDKIILEIKAKPFITKNDYYQTRRYLGALNKKLAILVNMRRYCINPKRILNSESEE</sequence>
<evidence type="ECO:0000313" key="1">
    <source>
        <dbReference type="EMBL" id="PJA62739.1"/>
    </source>
</evidence>
<gene>
    <name evidence="1" type="ORF">CO161_04860</name>
</gene>
<accession>A0A2M7YIE1</accession>